<dbReference type="GO" id="GO:0043657">
    <property type="term" value="C:host cell"/>
    <property type="evidence" value="ECO:0007669"/>
    <property type="project" value="UniProtKB-SubCell"/>
</dbReference>
<accession>A0A425CLT3</accession>
<evidence type="ECO:0000256" key="2">
    <source>
        <dbReference type="ARBA" id="ARBA00004613"/>
    </source>
</evidence>
<comment type="caution">
    <text evidence="5">The sequence shown here is derived from an EMBL/GenBank/DDBJ whole genome shotgun (WGS) entry which is preliminary data.</text>
</comment>
<dbReference type="Pfam" id="PF20147">
    <property type="entry name" value="Crinkler"/>
    <property type="match status" value="1"/>
</dbReference>
<name>A0A425CLT3_9STRA</name>
<comment type="subcellular location">
    <subcellularLocation>
        <location evidence="1">Host cell</location>
    </subcellularLocation>
    <subcellularLocation>
        <location evidence="2">Secreted</location>
    </subcellularLocation>
</comment>
<protein>
    <recommendedName>
        <fullName evidence="4">Crinkler effector protein N-terminal domain-containing protein</fullName>
    </recommendedName>
</protein>
<evidence type="ECO:0000256" key="3">
    <source>
        <dbReference type="ARBA" id="ARBA00022525"/>
    </source>
</evidence>
<dbReference type="VEuPathDB" id="FungiDB:DD237_001902"/>
<reference evidence="5 6" key="1">
    <citation type="submission" date="2018-06" db="EMBL/GenBank/DDBJ databases">
        <title>Comparative genomics of downy mildews reveals potential adaptations to biotrophy.</title>
        <authorList>
            <person name="Fletcher K."/>
            <person name="Klosterman S.J."/>
            <person name="Derevnina L."/>
            <person name="Martin F."/>
            <person name="Koike S."/>
            <person name="Reyes Chin-Wo S."/>
            <person name="Mou B."/>
            <person name="Michelmore R."/>
        </authorList>
    </citation>
    <scope>NUCLEOTIDE SEQUENCE [LARGE SCALE GENOMIC DNA]</scope>
    <source>
        <strain evidence="5 6">R13</strain>
    </source>
</reference>
<evidence type="ECO:0000313" key="5">
    <source>
        <dbReference type="EMBL" id="RQM18012.1"/>
    </source>
</evidence>
<organism evidence="5 6">
    <name type="scientific">Peronospora effusa</name>
    <dbReference type="NCBI Taxonomy" id="542832"/>
    <lineage>
        <taxon>Eukaryota</taxon>
        <taxon>Sar</taxon>
        <taxon>Stramenopiles</taxon>
        <taxon>Oomycota</taxon>
        <taxon>Peronosporomycetes</taxon>
        <taxon>Peronosporales</taxon>
        <taxon>Peronosporaceae</taxon>
        <taxon>Peronospora</taxon>
    </lineage>
</organism>
<evidence type="ECO:0000313" key="6">
    <source>
        <dbReference type="Proteomes" id="UP000286097"/>
    </source>
</evidence>
<dbReference type="AlphaFoldDB" id="A0A425CLT3"/>
<proteinExistence type="predicted"/>
<evidence type="ECO:0000256" key="1">
    <source>
        <dbReference type="ARBA" id="ARBA00004340"/>
    </source>
</evidence>
<sequence length="178" mass="20275">MVKLFCVIVGVRDSVFAIDIEKETSVYHLKKAIKAKNANTITCDAKDLHLFLAKMTDGVWLKDDDPAALELKTGKKHKDIQKMIDADQAIATRTLKRWLFDDNKMLQPSAEQIHVLVVASEKLKWESSPLGPHIYDSESQYFWLEKEDTAATGLLPKRLMLYCRPTFISRLSSYVKGC</sequence>
<dbReference type="InterPro" id="IPR045379">
    <property type="entry name" value="Crinkler_N"/>
</dbReference>
<keyword evidence="3" id="KW-0964">Secreted</keyword>
<evidence type="ECO:0000259" key="4">
    <source>
        <dbReference type="Pfam" id="PF20147"/>
    </source>
</evidence>
<feature type="domain" description="Crinkler effector protein N-terminal" evidence="4">
    <location>
        <begin position="2"/>
        <end position="118"/>
    </location>
</feature>
<dbReference type="EMBL" id="QKXF01000084">
    <property type="protein sequence ID" value="RQM18012.1"/>
    <property type="molecule type" value="Genomic_DNA"/>
</dbReference>
<gene>
    <name evidence="5" type="ORF">DD237_001902</name>
</gene>
<dbReference type="GO" id="GO:0005576">
    <property type="term" value="C:extracellular region"/>
    <property type="evidence" value="ECO:0007669"/>
    <property type="project" value="UniProtKB-SubCell"/>
</dbReference>
<dbReference type="Proteomes" id="UP000286097">
    <property type="component" value="Unassembled WGS sequence"/>
</dbReference>